<organism evidence="3 4">
    <name type="scientific">Cyphellophora attinorum</name>
    <dbReference type="NCBI Taxonomy" id="1664694"/>
    <lineage>
        <taxon>Eukaryota</taxon>
        <taxon>Fungi</taxon>
        <taxon>Dikarya</taxon>
        <taxon>Ascomycota</taxon>
        <taxon>Pezizomycotina</taxon>
        <taxon>Eurotiomycetes</taxon>
        <taxon>Chaetothyriomycetidae</taxon>
        <taxon>Chaetothyriales</taxon>
        <taxon>Cyphellophoraceae</taxon>
        <taxon>Cyphellophora</taxon>
    </lineage>
</organism>
<feature type="compositionally biased region" description="Basic and acidic residues" evidence="1">
    <location>
        <begin position="79"/>
        <end position="90"/>
    </location>
</feature>
<evidence type="ECO:0000259" key="2">
    <source>
        <dbReference type="Pfam" id="PF06985"/>
    </source>
</evidence>
<dbReference type="Pfam" id="PF26639">
    <property type="entry name" value="Het-6_barrel"/>
    <property type="match status" value="1"/>
</dbReference>
<dbReference type="VEuPathDB" id="FungiDB:AB675_10194"/>
<keyword evidence="4" id="KW-1185">Reference proteome</keyword>
<feature type="compositionally biased region" description="Polar residues" evidence="1">
    <location>
        <begin position="122"/>
        <end position="131"/>
    </location>
</feature>
<sequence>MDTAHTITDQLTSCVWDSLPDSQKWIRLLILERGEGDDSLVGSLIFADIDSGVPGTPSPGLMEPGDCEADQSIVSGTDEADRRDASRNDEAPQSDVSYNDDLAQRVISEDSDTAQRGEPRAPSTTAINTPSRQIDYEATSYCVGNTEKTHKILLRSGDAKSRALPLTSSAFHMLKRFRLKTETRTLWVDAICIDQGNAAERADQIMLMHRIYTKTKRVLIYLGEPDATLGPASDLMARTYEAARDEQSWEELDSAQWTDRHNLPPWEDSTTWEPLKDFFCRPWFTRKWTIQECILPPRARFYCGWWEAEWEHLLAFMSTSYHKALGVLDHSSYSQSGRRAQLCMALLQTHAMFKSRFRFRTGHTFSLMQLADMFQPARTTDLRDHLFALLGLANDADDLTLKPTYETATILGTCLRYARFFLAQKDSLEVLYRAGLHGQKLLAPSWVPNWHGGILAYSEPGPEGPWNPLRRPDFYNIGRGSALEMEDAADTAILRLRGIVIDTIKHLANTHLEVGTAAVHYWDGFVQVQTQSRQIQYLEQCDSIISSSLSTLFCLPEETPETALWKTLICGVTVDAQRAPEEPYATSYAAHRKWLRGKALPQSNIEPFKDAYIHNNIDKIFGVTTAGYMGMFNPYTQVGDIVVALYGGDFPFVLRPRHTDTNKTYAYDYELVGQCYIHGLMEEGQFDINDPKHTPQWFDLGGEYEVVDPWQPEQN</sequence>
<comment type="caution">
    <text evidence="3">The sequence shown here is derived from an EMBL/GenBank/DDBJ whole genome shotgun (WGS) entry which is preliminary data.</text>
</comment>
<dbReference type="PANTHER" id="PTHR24148:SF64">
    <property type="entry name" value="HETEROKARYON INCOMPATIBILITY DOMAIN-CONTAINING PROTEIN"/>
    <property type="match status" value="1"/>
</dbReference>
<protein>
    <recommendedName>
        <fullName evidence="2">Heterokaryon incompatibility domain-containing protein</fullName>
    </recommendedName>
</protein>
<feature type="region of interest" description="Disordered" evidence="1">
    <location>
        <begin position="49"/>
        <end position="131"/>
    </location>
</feature>
<accession>A0A0N0NHJ9</accession>
<reference evidence="3 4" key="1">
    <citation type="submission" date="2015-06" db="EMBL/GenBank/DDBJ databases">
        <title>Draft genome of the ant-associated black yeast Phialophora attae CBS 131958.</title>
        <authorList>
            <person name="Moreno L.F."/>
            <person name="Stielow B.J."/>
            <person name="de Hoog S."/>
            <person name="Vicente V.A."/>
            <person name="Weiss V.A."/>
            <person name="de Vries M."/>
            <person name="Cruz L.M."/>
            <person name="Souza E.M."/>
        </authorList>
    </citation>
    <scope>NUCLEOTIDE SEQUENCE [LARGE SCALE GENOMIC DNA]</scope>
    <source>
        <strain evidence="3 4">CBS 131958</strain>
    </source>
</reference>
<dbReference type="InterPro" id="IPR052895">
    <property type="entry name" value="HetReg/Transcr_Mod"/>
</dbReference>
<evidence type="ECO:0000313" key="3">
    <source>
        <dbReference type="EMBL" id="KPI34771.1"/>
    </source>
</evidence>
<dbReference type="Pfam" id="PF06985">
    <property type="entry name" value="HET"/>
    <property type="match status" value="1"/>
</dbReference>
<dbReference type="EMBL" id="LFJN01000050">
    <property type="protein sequence ID" value="KPI34771.1"/>
    <property type="molecule type" value="Genomic_DNA"/>
</dbReference>
<name>A0A0N0NHJ9_9EURO</name>
<dbReference type="OrthoDB" id="4135707at2759"/>
<gene>
    <name evidence="3" type="ORF">AB675_10194</name>
</gene>
<evidence type="ECO:0000313" key="4">
    <source>
        <dbReference type="Proteomes" id="UP000038010"/>
    </source>
</evidence>
<dbReference type="STRING" id="1664694.A0A0N0NHJ9"/>
<proteinExistence type="predicted"/>
<dbReference type="Proteomes" id="UP000038010">
    <property type="component" value="Unassembled WGS sequence"/>
</dbReference>
<dbReference type="GeneID" id="28730829"/>
<dbReference type="AlphaFoldDB" id="A0A0N0NHJ9"/>
<dbReference type="PANTHER" id="PTHR24148">
    <property type="entry name" value="ANKYRIN REPEAT DOMAIN-CONTAINING PROTEIN 39 HOMOLOG-RELATED"/>
    <property type="match status" value="1"/>
</dbReference>
<evidence type="ECO:0000256" key="1">
    <source>
        <dbReference type="SAM" id="MobiDB-lite"/>
    </source>
</evidence>
<dbReference type="RefSeq" id="XP_017994734.1">
    <property type="nucleotide sequence ID" value="XM_018138949.1"/>
</dbReference>
<dbReference type="InterPro" id="IPR010730">
    <property type="entry name" value="HET"/>
</dbReference>
<feature type="domain" description="Heterokaryon incompatibility" evidence="2">
    <location>
        <begin position="136"/>
        <end position="292"/>
    </location>
</feature>